<sequence>MKILQDLVPGCNKVIGKALVLDEIINYIQSLQRQVEFLSMKLEAVNTRMGCMNPTIEGFPPKDVNSVYSQWQARDKALMSLISATLSPAAHSLIIGQSSAFGMWTVLLKRTSRSNDNPRRASQELLKKTRRKTRSWPWQQTKGTLTSNPMLFNNPSSRGGFPHRGRGNYNGRGRGGRHPPAKLAALASAAPPSSSPSCWISDTGATDHFTPDLGNLPDSSIYNDSQLVSVGNGQQLPISHIDHIRLLLLPPLKLSVFNQPKPLPLLPLSSMLGLVIPKIEFYVMYFTSLFTRSTLIPPALPDPPLAHPNPSSSSIQPPPSPANTHSMVTRSKNGISKRKILHTTTTKPTPDYLQTEPPNLTIASKIPEWIAAMRDEFDALQRQNTWSLVPQSAGHNVIGCRWVFKLKRNSDGSISHYKARLVAKGFHQQPGLDFDETFSPVVKPPTVRIVLSLAAQHQWSLRQLDISNAFLHGFLKEDVFMIQPPADPSLFVFRQGSTLLYLLLYVDDIILTGNSTAAITSSITQLAVTFELKDLGPLRYFLGLQIEYGTDCLLVHQRKYITDLLSKFNMHTCKAASTLFSISHKLQPSSEALLPDPTPYRSLVGALQYATFTRPDITYAVNQVCQYMHKPTATHFAAAKRILRYLQVLPHAPTMWCDNTSAIALASNPVFHSRTKHIEVDYHFVRERVVRSDLSLLFISTDDQLG</sequence>
<protein>
    <recommendedName>
        <fullName evidence="6">BHLH domain-containing protein</fullName>
    </recommendedName>
</protein>
<dbReference type="GO" id="GO:0005634">
    <property type="term" value="C:nucleus"/>
    <property type="evidence" value="ECO:0007669"/>
    <property type="project" value="UniProtKB-SubCell"/>
</dbReference>
<organism evidence="7">
    <name type="scientific">Fagus sylvatica</name>
    <name type="common">Beechnut</name>
    <dbReference type="NCBI Taxonomy" id="28930"/>
    <lineage>
        <taxon>Eukaryota</taxon>
        <taxon>Viridiplantae</taxon>
        <taxon>Streptophyta</taxon>
        <taxon>Embryophyta</taxon>
        <taxon>Tracheophyta</taxon>
        <taxon>Spermatophyta</taxon>
        <taxon>Magnoliopsida</taxon>
        <taxon>eudicotyledons</taxon>
        <taxon>Gunneridae</taxon>
        <taxon>Pentapetalae</taxon>
        <taxon>rosids</taxon>
        <taxon>fabids</taxon>
        <taxon>Fagales</taxon>
        <taxon>Fagaceae</taxon>
        <taxon>Fagus</taxon>
    </lineage>
</organism>
<dbReference type="GO" id="GO:0046983">
    <property type="term" value="F:protein dimerization activity"/>
    <property type="evidence" value="ECO:0007669"/>
    <property type="project" value="InterPro"/>
</dbReference>
<evidence type="ECO:0000256" key="4">
    <source>
        <dbReference type="ARBA" id="ARBA00023242"/>
    </source>
</evidence>
<dbReference type="PANTHER" id="PTHR12565:SF321">
    <property type="entry name" value="TRANSCRIPTION FACTOR BHLH089"/>
    <property type="match status" value="1"/>
</dbReference>
<dbReference type="Pfam" id="PF07727">
    <property type="entry name" value="RVT_2"/>
    <property type="match status" value="2"/>
</dbReference>
<dbReference type="EMBL" id="OIVN01000231">
    <property type="protein sequence ID" value="SPC76726.1"/>
    <property type="molecule type" value="Genomic_DNA"/>
</dbReference>
<evidence type="ECO:0000259" key="6">
    <source>
        <dbReference type="PROSITE" id="PS50888"/>
    </source>
</evidence>
<dbReference type="CDD" id="cd09272">
    <property type="entry name" value="RNase_HI_RT_Ty1"/>
    <property type="match status" value="1"/>
</dbReference>
<comment type="subcellular location">
    <subcellularLocation>
        <location evidence="1">Nucleus</location>
    </subcellularLocation>
</comment>
<evidence type="ECO:0000256" key="3">
    <source>
        <dbReference type="ARBA" id="ARBA00023163"/>
    </source>
</evidence>
<evidence type="ECO:0000313" key="7">
    <source>
        <dbReference type="EMBL" id="SPC76726.1"/>
    </source>
</evidence>
<gene>
    <name evidence="7" type="ORF">FSB_LOCUS4608</name>
</gene>
<feature type="region of interest" description="Disordered" evidence="5">
    <location>
        <begin position="113"/>
        <end position="180"/>
    </location>
</feature>
<dbReference type="SUPFAM" id="SSF56672">
    <property type="entry name" value="DNA/RNA polymerases"/>
    <property type="match status" value="1"/>
</dbReference>
<dbReference type="SUPFAM" id="SSF47459">
    <property type="entry name" value="HLH, helix-loop-helix DNA-binding domain"/>
    <property type="match status" value="1"/>
</dbReference>
<dbReference type="PANTHER" id="PTHR12565">
    <property type="entry name" value="STEROL REGULATORY ELEMENT-BINDING PROTEIN"/>
    <property type="match status" value="1"/>
</dbReference>
<keyword evidence="4" id="KW-0539">Nucleus</keyword>
<evidence type="ECO:0000256" key="5">
    <source>
        <dbReference type="SAM" id="MobiDB-lite"/>
    </source>
</evidence>
<feature type="compositionally biased region" description="Polar residues" evidence="5">
    <location>
        <begin position="136"/>
        <end position="157"/>
    </location>
</feature>
<feature type="compositionally biased region" description="Basic and acidic residues" evidence="5">
    <location>
        <begin position="116"/>
        <end position="127"/>
    </location>
</feature>
<dbReference type="PROSITE" id="PS50888">
    <property type="entry name" value="BHLH"/>
    <property type="match status" value="1"/>
</dbReference>
<feature type="compositionally biased region" description="Polar residues" evidence="5">
    <location>
        <begin position="322"/>
        <end position="334"/>
    </location>
</feature>
<dbReference type="InterPro" id="IPR043502">
    <property type="entry name" value="DNA/RNA_pol_sf"/>
</dbReference>
<keyword evidence="3" id="KW-0804">Transcription</keyword>
<dbReference type="InterPro" id="IPR011598">
    <property type="entry name" value="bHLH_dom"/>
</dbReference>
<dbReference type="Gene3D" id="4.10.280.10">
    <property type="entry name" value="Helix-loop-helix DNA-binding domain"/>
    <property type="match status" value="1"/>
</dbReference>
<keyword evidence="2" id="KW-0805">Transcription regulation</keyword>
<proteinExistence type="predicted"/>
<dbReference type="InterPro" id="IPR024097">
    <property type="entry name" value="bHLH_ZIP_TF"/>
</dbReference>
<reference evidence="7" key="1">
    <citation type="submission" date="2018-02" db="EMBL/GenBank/DDBJ databases">
        <authorList>
            <person name="Cohen D.B."/>
            <person name="Kent A.D."/>
        </authorList>
    </citation>
    <scope>NUCLEOTIDE SEQUENCE</scope>
</reference>
<dbReference type="AlphaFoldDB" id="A0A2N9ECM1"/>
<accession>A0A2N9ECM1</accession>
<evidence type="ECO:0000256" key="2">
    <source>
        <dbReference type="ARBA" id="ARBA00023015"/>
    </source>
</evidence>
<feature type="domain" description="BHLH" evidence="6">
    <location>
        <begin position="1"/>
        <end position="31"/>
    </location>
</feature>
<name>A0A2N9ECM1_FAGSY</name>
<dbReference type="InterPro" id="IPR013103">
    <property type="entry name" value="RVT_2"/>
</dbReference>
<evidence type="ECO:0000256" key="1">
    <source>
        <dbReference type="ARBA" id="ARBA00004123"/>
    </source>
</evidence>
<dbReference type="InterPro" id="IPR036638">
    <property type="entry name" value="HLH_DNA-bd_sf"/>
</dbReference>
<dbReference type="GO" id="GO:0003700">
    <property type="term" value="F:DNA-binding transcription factor activity"/>
    <property type="evidence" value="ECO:0007669"/>
    <property type="project" value="TreeGrafter"/>
</dbReference>
<feature type="region of interest" description="Disordered" evidence="5">
    <location>
        <begin position="301"/>
        <end position="357"/>
    </location>
</feature>